<evidence type="ECO:0000256" key="3">
    <source>
        <dbReference type="ARBA" id="ARBA00022692"/>
    </source>
</evidence>
<feature type="compositionally biased region" description="Basic and acidic residues" evidence="6">
    <location>
        <begin position="312"/>
        <end position="330"/>
    </location>
</feature>
<dbReference type="InterPro" id="IPR011701">
    <property type="entry name" value="MFS"/>
</dbReference>
<evidence type="ECO:0000313" key="9">
    <source>
        <dbReference type="EMBL" id="KAK7104941.1"/>
    </source>
</evidence>
<evidence type="ECO:0000256" key="2">
    <source>
        <dbReference type="ARBA" id="ARBA00022448"/>
    </source>
</evidence>
<feature type="transmembrane region" description="Helical" evidence="7">
    <location>
        <begin position="384"/>
        <end position="400"/>
    </location>
</feature>
<feature type="domain" description="Major facilitator superfamily (MFS) profile" evidence="8">
    <location>
        <begin position="350"/>
        <end position="568"/>
    </location>
</feature>
<dbReference type="PANTHER" id="PTHR43385">
    <property type="entry name" value="RIBOFLAVIN TRANSPORTER RIBJ"/>
    <property type="match status" value="1"/>
</dbReference>
<feature type="transmembrane region" description="Helical" evidence="7">
    <location>
        <begin position="108"/>
        <end position="126"/>
    </location>
</feature>
<keyword evidence="10" id="KW-1185">Reference proteome</keyword>
<proteinExistence type="predicted"/>
<feature type="compositionally biased region" description="Basic and acidic residues" evidence="6">
    <location>
        <begin position="263"/>
        <end position="281"/>
    </location>
</feature>
<accession>A0AAN9GE58</accession>
<organism evidence="9 10">
    <name type="scientific">Littorina saxatilis</name>
    <dbReference type="NCBI Taxonomy" id="31220"/>
    <lineage>
        <taxon>Eukaryota</taxon>
        <taxon>Metazoa</taxon>
        <taxon>Spiralia</taxon>
        <taxon>Lophotrochozoa</taxon>
        <taxon>Mollusca</taxon>
        <taxon>Gastropoda</taxon>
        <taxon>Caenogastropoda</taxon>
        <taxon>Littorinimorpha</taxon>
        <taxon>Littorinoidea</taxon>
        <taxon>Littorinidae</taxon>
        <taxon>Littorina</taxon>
    </lineage>
</organism>
<feature type="compositionally biased region" description="Polar residues" evidence="6">
    <location>
        <begin position="295"/>
        <end position="304"/>
    </location>
</feature>
<evidence type="ECO:0000256" key="4">
    <source>
        <dbReference type="ARBA" id="ARBA00022989"/>
    </source>
</evidence>
<feature type="region of interest" description="Disordered" evidence="6">
    <location>
        <begin position="257"/>
        <end position="335"/>
    </location>
</feature>
<dbReference type="SUPFAM" id="SSF103473">
    <property type="entry name" value="MFS general substrate transporter"/>
    <property type="match status" value="1"/>
</dbReference>
<evidence type="ECO:0000313" key="10">
    <source>
        <dbReference type="Proteomes" id="UP001374579"/>
    </source>
</evidence>
<dbReference type="PANTHER" id="PTHR43385:SF1">
    <property type="entry name" value="RIBOFLAVIN TRANSPORTER RIBJ"/>
    <property type="match status" value="1"/>
</dbReference>
<dbReference type="Pfam" id="PF07690">
    <property type="entry name" value="MFS_1"/>
    <property type="match status" value="2"/>
</dbReference>
<dbReference type="GO" id="GO:0022857">
    <property type="term" value="F:transmembrane transporter activity"/>
    <property type="evidence" value="ECO:0007669"/>
    <property type="project" value="InterPro"/>
</dbReference>
<feature type="transmembrane region" description="Helical" evidence="7">
    <location>
        <begin position="508"/>
        <end position="530"/>
    </location>
</feature>
<dbReference type="EMBL" id="JBAMIC010000008">
    <property type="protein sequence ID" value="KAK7104941.1"/>
    <property type="molecule type" value="Genomic_DNA"/>
</dbReference>
<dbReference type="PROSITE" id="PS50850">
    <property type="entry name" value="MFS"/>
    <property type="match status" value="1"/>
</dbReference>
<keyword evidence="2" id="KW-0813">Transport</keyword>
<evidence type="ECO:0000256" key="6">
    <source>
        <dbReference type="SAM" id="MobiDB-lite"/>
    </source>
</evidence>
<protein>
    <recommendedName>
        <fullName evidence="8">Major facilitator superfamily (MFS) profile domain-containing protein</fullName>
    </recommendedName>
</protein>
<comment type="subcellular location">
    <subcellularLocation>
        <location evidence="1">Membrane</location>
        <topology evidence="1">Multi-pass membrane protein</topology>
    </subcellularLocation>
</comment>
<keyword evidence="4 7" id="KW-1133">Transmembrane helix</keyword>
<evidence type="ECO:0000256" key="5">
    <source>
        <dbReference type="ARBA" id="ARBA00023136"/>
    </source>
</evidence>
<dbReference type="InterPro" id="IPR052983">
    <property type="entry name" value="MFS_Riboflavin_Transporter"/>
</dbReference>
<dbReference type="AlphaFoldDB" id="A0AAN9GE58"/>
<feature type="transmembrane region" description="Helical" evidence="7">
    <location>
        <begin position="132"/>
        <end position="155"/>
    </location>
</feature>
<dbReference type="Proteomes" id="UP001374579">
    <property type="component" value="Unassembled WGS sequence"/>
</dbReference>
<feature type="transmembrane region" description="Helical" evidence="7">
    <location>
        <begin position="439"/>
        <end position="461"/>
    </location>
</feature>
<dbReference type="InterPro" id="IPR020846">
    <property type="entry name" value="MFS_dom"/>
</dbReference>
<dbReference type="GO" id="GO:0016020">
    <property type="term" value="C:membrane"/>
    <property type="evidence" value="ECO:0007669"/>
    <property type="project" value="UniProtKB-SubCell"/>
</dbReference>
<evidence type="ECO:0000256" key="7">
    <source>
        <dbReference type="SAM" id="Phobius"/>
    </source>
</evidence>
<evidence type="ECO:0000256" key="1">
    <source>
        <dbReference type="ARBA" id="ARBA00004141"/>
    </source>
</evidence>
<gene>
    <name evidence="9" type="ORF">V1264_019578</name>
</gene>
<feature type="transmembrane region" description="Helical" evidence="7">
    <location>
        <begin position="412"/>
        <end position="433"/>
    </location>
</feature>
<feature type="transmembrane region" description="Helical" evidence="7">
    <location>
        <begin position="167"/>
        <end position="187"/>
    </location>
</feature>
<reference evidence="9 10" key="1">
    <citation type="submission" date="2024-02" db="EMBL/GenBank/DDBJ databases">
        <title>Chromosome-scale genome assembly of the rough periwinkle Littorina saxatilis.</title>
        <authorList>
            <person name="De Jode A."/>
            <person name="Faria R."/>
            <person name="Formenti G."/>
            <person name="Sims Y."/>
            <person name="Smith T.P."/>
            <person name="Tracey A."/>
            <person name="Wood J.M.D."/>
            <person name="Zagrodzka Z.B."/>
            <person name="Johannesson K."/>
            <person name="Butlin R.K."/>
            <person name="Leder E.H."/>
        </authorList>
    </citation>
    <scope>NUCLEOTIDE SEQUENCE [LARGE SCALE GENOMIC DNA]</scope>
    <source>
        <strain evidence="9">Snail1</strain>
        <tissue evidence="9">Muscle</tissue>
    </source>
</reference>
<sequence length="568" mass="61695">MGCCGRSSEPGGQHGQEAGVSGSQCCGTRAPVRGLVTVTCCVVFQLTLGFTYTSANLMPYLTSYLRNVTGESEVDYSQTLWVDQSGFILSSLATPCLGVVEKRMSNRLFIAIGWLFYTASFVGNYWAVQRSFLATVMVYGVLQGVAIAVIFPAAVKLSLSWFPHSMGLVSGVVMAGFGGGAFIWNQIVTNWINPDNLQPDEEIGENLYFTQLEVLQRVPSCYLVMGGLLGGLQLICLLAISSPPALPPVLDTTVTISTETEAGEEKRKEDEKGGEEGERDLSGGLVSGNGVTGGQRNEQGNSASYVGFDNDAFEHSPEDPERRAAEAIQREDDEGEADKMTSWDIITSRAAWTIFIFSFVMDLGFSFVKLFFKAYGQTFIRNDHLLSLVASVAAVFNALGRPMWGWVADRLGMLPTFLTSLAVLSCLVSTFMLCEAVGGAAMFFVWMCLMYLGVSGIYNLTNPIVYTLFGPSNFFFAIGFVYLGGAILAPSVVYISSTMQGAFGWHGLFLFSAVCVFLSLLVMSSLLLDCGHPLTSRMKRALLDRRHQSRGPLLRHGKVGVNKSHTVN</sequence>
<dbReference type="InterPro" id="IPR036259">
    <property type="entry name" value="MFS_trans_sf"/>
</dbReference>
<name>A0AAN9GE58_9CAEN</name>
<feature type="transmembrane region" description="Helical" evidence="7">
    <location>
        <begin position="350"/>
        <end position="372"/>
    </location>
</feature>
<keyword evidence="3 7" id="KW-0812">Transmembrane</keyword>
<feature type="transmembrane region" description="Helical" evidence="7">
    <location>
        <begin position="473"/>
        <end position="496"/>
    </location>
</feature>
<comment type="caution">
    <text evidence="9">The sequence shown here is derived from an EMBL/GenBank/DDBJ whole genome shotgun (WGS) entry which is preliminary data.</text>
</comment>
<feature type="transmembrane region" description="Helical" evidence="7">
    <location>
        <begin position="222"/>
        <end position="240"/>
    </location>
</feature>
<dbReference type="Gene3D" id="1.20.1250.20">
    <property type="entry name" value="MFS general substrate transporter like domains"/>
    <property type="match status" value="2"/>
</dbReference>
<evidence type="ECO:0000259" key="8">
    <source>
        <dbReference type="PROSITE" id="PS50850"/>
    </source>
</evidence>
<keyword evidence="5 7" id="KW-0472">Membrane</keyword>